<organism evidence="3 4">
    <name type="scientific">Pigmentiphaga kullae</name>
    <dbReference type="NCBI Taxonomy" id="151784"/>
    <lineage>
        <taxon>Bacteria</taxon>
        <taxon>Pseudomonadati</taxon>
        <taxon>Pseudomonadota</taxon>
        <taxon>Betaproteobacteria</taxon>
        <taxon>Burkholderiales</taxon>
        <taxon>Alcaligenaceae</taxon>
        <taxon>Pigmentiphaga</taxon>
    </lineage>
</organism>
<evidence type="ECO:0000313" key="4">
    <source>
        <dbReference type="Proteomes" id="UP000292445"/>
    </source>
</evidence>
<keyword evidence="4" id="KW-1185">Reference proteome</keyword>
<accession>A0A4Q7NJU6</accession>
<dbReference type="InterPro" id="IPR005064">
    <property type="entry name" value="BUG"/>
</dbReference>
<keyword evidence="2" id="KW-0732">Signal</keyword>
<dbReference type="OrthoDB" id="8648920at2"/>
<evidence type="ECO:0000256" key="1">
    <source>
        <dbReference type="ARBA" id="ARBA00006987"/>
    </source>
</evidence>
<dbReference type="Gene3D" id="3.40.190.10">
    <property type="entry name" value="Periplasmic binding protein-like II"/>
    <property type="match status" value="1"/>
</dbReference>
<dbReference type="EMBL" id="SGXC01000001">
    <property type="protein sequence ID" value="RZS85341.1"/>
    <property type="molecule type" value="Genomic_DNA"/>
</dbReference>
<dbReference type="InterPro" id="IPR042100">
    <property type="entry name" value="Bug_dom1"/>
</dbReference>
<proteinExistence type="inferred from homology"/>
<evidence type="ECO:0000256" key="2">
    <source>
        <dbReference type="SAM" id="SignalP"/>
    </source>
</evidence>
<dbReference type="PANTHER" id="PTHR42928:SF5">
    <property type="entry name" value="BLR1237 PROTEIN"/>
    <property type="match status" value="1"/>
</dbReference>
<dbReference type="CDD" id="cd07012">
    <property type="entry name" value="PBP2_Bug_TTT"/>
    <property type="match status" value="1"/>
</dbReference>
<feature type="chain" id="PRO_5020179745" evidence="2">
    <location>
        <begin position="28"/>
        <end position="329"/>
    </location>
</feature>
<sequence>MSSLPDTSRRALAAALALCAVGTAAHAADNWPSRPIRVVVPYAPGNAGDVTFRIVQQELEARLGANFYIDNKSGASGNIGAEDVVRSAPDGYTLLLGATNNFVTNQYLARLRYDPAKDLVPVTVINNAPAVIVVNASLPANNLPELTAYAKKNPGKLNYGTPGSGTAPHLIGALYAQSAGIELVHVPYRGSPPAVQALLAGDVQIFFASAGISTVAGHIASGKLKPLAVAAPQRLPALPQVQTTAEQGLPDLVAGNWWGLAAPVGTDPAIVQKLADAVKAAVAKPEIARQFEKLGLTAVGNSPAEFGAQIRREAAVWKGIIEKADIKAE</sequence>
<dbReference type="Gene3D" id="3.40.190.150">
    <property type="entry name" value="Bordetella uptake gene, domain 1"/>
    <property type="match status" value="1"/>
</dbReference>
<protein>
    <submittedName>
        <fullName evidence="3">Tripartite-type tricarboxylate transporter receptor subunit TctC</fullName>
    </submittedName>
</protein>
<dbReference type="PIRSF" id="PIRSF017082">
    <property type="entry name" value="YflP"/>
    <property type="match status" value="1"/>
</dbReference>
<dbReference type="RefSeq" id="WP_130356566.1">
    <property type="nucleotide sequence ID" value="NZ_SGXC01000001.1"/>
</dbReference>
<reference evidence="3 4" key="1">
    <citation type="submission" date="2019-02" db="EMBL/GenBank/DDBJ databases">
        <title>Genomic Encyclopedia of Type Strains, Phase IV (KMG-IV): sequencing the most valuable type-strain genomes for metagenomic binning, comparative biology and taxonomic classification.</title>
        <authorList>
            <person name="Goeker M."/>
        </authorList>
    </citation>
    <scope>NUCLEOTIDE SEQUENCE [LARGE SCALE GENOMIC DNA]</scope>
    <source>
        <strain evidence="3 4">K24</strain>
    </source>
</reference>
<dbReference type="PANTHER" id="PTHR42928">
    <property type="entry name" value="TRICARBOXYLATE-BINDING PROTEIN"/>
    <property type="match status" value="1"/>
</dbReference>
<evidence type="ECO:0000313" key="3">
    <source>
        <dbReference type="EMBL" id="RZS85341.1"/>
    </source>
</evidence>
<comment type="similarity">
    <text evidence="1">Belongs to the UPF0065 (bug) family.</text>
</comment>
<gene>
    <name evidence="3" type="ORF">EV675_1365</name>
</gene>
<dbReference type="Proteomes" id="UP000292445">
    <property type="component" value="Unassembled WGS sequence"/>
</dbReference>
<feature type="signal peptide" evidence="2">
    <location>
        <begin position="1"/>
        <end position="27"/>
    </location>
</feature>
<keyword evidence="3" id="KW-0675">Receptor</keyword>
<dbReference type="Pfam" id="PF03401">
    <property type="entry name" value="TctC"/>
    <property type="match status" value="1"/>
</dbReference>
<comment type="caution">
    <text evidence="3">The sequence shown here is derived from an EMBL/GenBank/DDBJ whole genome shotgun (WGS) entry which is preliminary data.</text>
</comment>
<name>A0A4Q7NJU6_9BURK</name>
<dbReference type="AlphaFoldDB" id="A0A4Q7NJU6"/>
<dbReference type="SUPFAM" id="SSF53850">
    <property type="entry name" value="Periplasmic binding protein-like II"/>
    <property type="match status" value="1"/>
</dbReference>